<protein>
    <submittedName>
        <fullName evidence="17">Sugar ABC transporter substrate-binding protein</fullName>
    </submittedName>
</protein>
<dbReference type="Gene3D" id="3.30.1950.10">
    <property type="entry name" value="wza like domain"/>
    <property type="match status" value="1"/>
</dbReference>
<evidence type="ECO:0000313" key="17">
    <source>
        <dbReference type="EMBL" id="AUT70313.1"/>
    </source>
</evidence>
<reference evidence="17 18" key="1">
    <citation type="submission" date="2018-01" db="EMBL/GenBank/DDBJ databases">
        <title>Species boundaries and ecological features among Paraburkholderia terrae DSMZ17804T, P. hospita DSMZ17164T and P. caribensis DSMZ13236T.</title>
        <authorList>
            <person name="Pratama A.A."/>
        </authorList>
    </citation>
    <scope>NUCLEOTIDE SEQUENCE [LARGE SCALE GENOMIC DNA]</scope>
    <source>
        <strain evidence="17 18">DSM 17164</strain>
    </source>
</reference>
<feature type="domain" description="Polysaccharide export protein N-terminal" evidence="15">
    <location>
        <begin position="59"/>
        <end position="148"/>
    </location>
</feature>
<name>A0AAN1MKC8_9BURK</name>
<evidence type="ECO:0000256" key="6">
    <source>
        <dbReference type="ARBA" id="ARBA00022692"/>
    </source>
</evidence>
<proteinExistence type="inferred from homology"/>
<feature type="domain" description="SLBB" evidence="16">
    <location>
        <begin position="240"/>
        <end position="324"/>
    </location>
</feature>
<dbReference type="InterPro" id="IPR049712">
    <property type="entry name" value="Poly_export"/>
</dbReference>
<evidence type="ECO:0000256" key="13">
    <source>
        <dbReference type="ARBA" id="ARBA00023237"/>
    </source>
</evidence>
<keyword evidence="7" id="KW-0732">Signal</keyword>
<keyword evidence="4" id="KW-1134">Transmembrane beta strand</keyword>
<keyword evidence="6" id="KW-0812">Transmembrane</keyword>
<evidence type="ECO:0000256" key="11">
    <source>
        <dbReference type="ARBA" id="ARBA00023136"/>
    </source>
</evidence>
<keyword evidence="14" id="KW-0449">Lipoprotein</keyword>
<keyword evidence="13" id="KW-0998">Cell outer membrane</keyword>
<comment type="subcellular location">
    <subcellularLocation>
        <location evidence="1">Cell outer membrane</location>
        <topology evidence="1">Multi-pass membrane protein</topology>
    </subcellularLocation>
</comment>
<keyword evidence="8" id="KW-0625">Polysaccharide transport</keyword>
<sequence length="354" mass="38181">MIVPSSIDVSGGQYSSEPRQQITVPITDINLDEIQKLQDAAKGDLSQQVQTMLNTARSDPPAYAVGKGDVLQITVWDHPELVAALGQPNPSSRPSDAAPGFLVDDEGNVQFPYAGSVHVAGLTVKEIQARIASLIAKIYKDPQVTVRVASFRWAQIYIDGEVRAPGLQQINDIPMTLPEAIGRAGGFTPNADQSRVDLIRDDQTIRINIPDLIDAGRNPARIMLQRGDMLRVAARDENGIYVMGEVNRPATILPMRSGKLTLAEALSQAGSLNQNTAEANQLFVIRAPYGSAGKPQIFHLDATSPVSMILANQFDLHPKDVVFVDNGALVKFNRVLNLLLPAINAGLTAAIVTK</sequence>
<evidence type="ECO:0000259" key="16">
    <source>
        <dbReference type="Pfam" id="PF22461"/>
    </source>
</evidence>
<evidence type="ECO:0000256" key="8">
    <source>
        <dbReference type="ARBA" id="ARBA00023047"/>
    </source>
</evidence>
<dbReference type="KEGG" id="phs:C2L64_14660"/>
<organism evidence="17 18">
    <name type="scientific">Paraburkholderia hospita</name>
    <dbReference type="NCBI Taxonomy" id="169430"/>
    <lineage>
        <taxon>Bacteria</taxon>
        <taxon>Pseudomonadati</taxon>
        <taxon>Pseudomonadota</taxon>
        <taxon>Betaproteobacteria</taxon>
        <taxon>Burkholderiales</taxon>
        <taxon>Burkholderiaceae</taxon>
        <taxon>Paraburkholderia</taxon>
    </lineage>
</organism>
<feature type="domain" description="SLBB" evidence="16">
    <location>
        <begin position="155"/>
        <end position="232"/>
    </location>
</feature>
<evidence type="ECO:0000259" key="15">
    <source>
        <dbReference type="Pfam" id="PF02563"/>
    </source>
</evidence>
<dbReference type="Pfam" id="PF02563">
    <property type="entry name" value="Poly_export"/>
    <property type="match status" value="1"/>
</dbReference>
<evidence type="ECO:0000256" key="9">
    <source>
        <dbReference type="ARBA" id="ARBA00023065"/>
    </source>
</evidence>
<comment type="similarity">
    <text evidence="2">Belongs to the BexD/CtrA/VexA family.</text>
</comment>
<dbReference type="Proteomes" id="UP000236649">
    <property type="component" value="Chromosome 1"/>
</dbReference>
<evidence type="ECO:0000256" key="5">
    <source>
        <dbReference type="ARBA" id="ARBA00022597"/>
    </source>
</evidence>
<gene>
    <name evidence="17" type="ORF">C2L64_14660</name>
</gene>
<dbReference type="GO" id="GO:0009279">
    <property type="term" value="C:cell outer membrane"/>
    <property type="evidence" value="ECO:0007669"/>
    <property type="project" value="UniProtKB-SubCell"/>
</dbReference>
<evidence type="ECO:0000256" key="2">
    <source>
        <dbReference type="ARBA" id="ARBA00009450"/>
    </source>
</evidence>
<dbReference type="InterPro" id="IPR003715">
    <property type="entry name" value="Poly_export_N"/>
</dbReference>
<dbReference type="PANTHER" id="PTHR33619">
    <property type="entry name" value="POLYSACCHARIDE EXPORT PROTEIN GFCE-RELATED"/>
    <property type="match status" value="1"/>
</dbReference>
<keyword evidence="11" id="KW-0472">Membrane</keyword>
<evidence type="ECO:0000256" key="4">
    <source>
        <dbReference type="ARBA" id="ARBA00022452"/>
    </source>
</evidence>
<evidence type="ECO:0000256" key="7">
    <source>
        <dbReference type="ARBA" id="ARBA00022729"/>
    </source>
</evidence>
<evidence type="ECO:0000256" key="10">
    <source>
        <dbReference type="ARBA" id="ARBA00023114"/>
    </source>
</evidence>
<dbReference type="GO" id="GO:0006811">
    <property type="term" value="P:monoatomic ion transport"/>
    <property type="evidence" value="ECO:0007669"/>
    <property type="project" value="UniProtKB-KW"/>
</dbReference>
<dbReference type="EMBL" id="CP026105">
    <property type="protein sequence ID" value="AUT70313.1"/>
    <property type="molecule type" value="Genomic_DNA"/>
</dbReference>
<keyword evidence="10" id="KW-0626">Porin</keyword>
<dbReference type="AlphaFoldDB" id="A0AAN1MKC8"/>
<keyword evidence="3" id="KW-0813">Transport</keyword>
<keyword evidence="12" id="KW-0564">Palmitate</keyword>
<dbReference type="GO" id="GO:0015288">
    <property type="term" value="F:porin activity"/>
    <property type="evidence" value="ECO:0007669"/>
    <property type="project" value="UniProtKB-KW"/>
</dbReference>
<keyword evidence="5" id="KW-0762">Sugar transport</keyword>
<accession>A0AAN1MKC8</accession>
<evidence type="ECO:0000256" key="3">
    <source>
        <dbReference type="ARBA" id="ARBA00022448"/>
    </source>
</evidence>
<evidence type="ECO:0000313" key="18">
    <source>
        <dbReference type="Proteomes" id="UP000236649"/>
    </source>
</evidence>
<dbReference type="Pfam" id="PF22461">
    <property type="entry name" value="SLBB_2"/>
    <property type="match status" value="2"/>
</dbReference>
<dbReference type="GO" id="GO:0015159">
    <property type="term" value="F:polysaccharide transmembrane transporter activity"/>
    <property type="evidence" value="ECO:0007669"/>
    <property type="project" value="InterPro"/>
</dbReference>
<evidence type="ECO:0000256" key="1">
    <source>
        <dbReference type="ARBA" id="ARBA00004571"/>
    </source>
</evidence>
<dbReference type="GO" id="GO:0046930">
    <property type="term" value="C:pore complex"/>
    <property type="evidence" value="ECO:0007669"/>
    <property type="project" value="UniProtKB-KW"/>
</dbReference>
<dbReference type="PANTHER" id="PTHR33619:SF3">
    <property type="entry name" value="POLYSACCHARIDE EXPORT PROTEIN GFCE-RELATED"/>
    <property type="match status" value="1"/>
</dbReference>
<evidence type="ECO:0000256" key="12">
    <source>
        <dbReference type="ARBA" id="ARBA00023139"/>
    </source>
</evidence>
<dbReference type="Gene3D" id="3.10.560.10">
    <property type="entry name" value="Outer membrane lipoprotein wza domain like"/>
    <property type="match status" value="2"/>
</dbReference>
<keyword evidence="9" id="KW-0406">Ion transport</keyword>
<dbReference type="InterPro" id="IPR054765">
    <property type="entry name" value="SLBB_dom"/>
</dbReference>
<evidence type="ECO:0000256" key="14">
    <source>
        <dbReference type="ARBA" id="ARBA00023288"/>
    </source>
</evidence>